<dbReference type="WBParaSite" id="TCLT_0000689501-mRNA-1">
    <property type="protein sequence ID" value="TCLT_0000689501-mRNA-1"/>
    <property type="gene ID" value="TCLT_0000689501"/>
</dbReference>
<dbReference type="AlphaFoldDB" id="A0A0N5D202"/>
<sequence>MQLSSVSRNFCSRNLACNVKLIKLSLTLYDAPSPITCFDFRVLSHFLACLVSISKFTFAGKWHLKLTDMTIRAQGWFSPSEIRPLRASTFIFYVRTILEWGVQIHTLELIDGLKVPPYVIGGTQKRRFLYMHHEYKECEKLVIHYDIGIVTPHYLHNKIKHDQLQLVQIEESHVIYKDDFLKYLWSASNIKSVHIVVPHHGAKRRNTCRPVCYGRVEFACFVEGGWLSFLKHLRHASLVFI</sequence>
<evidence type="ECO:0000313" key="2">
    <source>
        <dbReference type="Proteomes" id="UP000276776"/>
    </source>
</evidence>
<evidence type="ECO:0000313" key="3">
    <source>
        <dbReference type="WBParaSite" id="TCLT_0000689501-mRNA-1"/>
    </source>
</evidence>
<accession>A0A0N5D202</accession>
<dbReference type="OMA" id="CYDIGLI"/>
<keyword evidence="2" id="KW-1185">Reference proteome</keyword>
<evidence type="ECO:0000313" key="1">
    <source>
        <dbReference type="EMBL" id="VDN04285.1"/>
    </source>
</evidence>
<name>A0A0N5D202_THECL</name>
<dbReference type="EMBL" id="UYYF01004455">
    <property type="protein sequence ID" value="VDN04285.1"/>
    <property type="molecule type" value="Genomic_DNA"/>
</dbReference>
<reference evidence="1 2" key="2">
    <citation type="submission" date="2018-11" db="EMBL/GenBank/DDBJ databases">
        <authorList>
            <consortium name="Pathogen Informatics"/>
        </authorList>
    </citation>
    <scope>NUCLEOTIDE SEQUENCE [LARGE SCALE GENOMIC DNA]</scope>
</reference>
<protein>
    <submittedName>
        <fullName evidence="3">DUF563 domain-containing protein</fullName>
    </submittedName>
</protein>
<gene>
    <name evidence="1" type="ORF">TCLT_LOCUS6884</name>
</gene>
<dbReference type="OrthoDB" id="5830826at2759"/>
<proteinExistence type="predicted"/>
<organism evidence="3">
    <name type="scientific">Thelazia callipaeda</name>
    <name type="common">Oriental eyeworm</name>
    <name type="synonym">Parasitic nematode</name>
    <dbReference type="NCBI Taxonomy" id="103827"/>
    <lineage>
        <taxon>Eukaryota</taxon>
        <taxon>Metazoa</taxon>
        <taxon>Ecdysozoa</taxon>
        <taxon>Nematoda</taxon>
        <taxon>Chromadorea</taxon>
        <taxon>Rhabditida</taxon>
        <taxon>Spirurina</taxon>
        <taxon>Spiruromorpha</taxon>
        <taxon>Thelazioidea</taxon>
        <taxon>Thelaziidae</taxon>
        <taxon>Thelazia</taxon>
    </lineage>
</organism>
<dbReference type="Proteomes" id="UP000276776">
    <property type="component" value="Unassembled WGS sequence"/>
</dbReference>
<reference evidence="3" key="1">
    <citation type="submission" date="2017-02" db="UniProtKB">
        <authorList>
            <consortium name="WormBaseParasite"/>
        </authorList>
    </citation>
    <scope>IDENTIFICATION</scope>
</reference>